<accession>A0A317PIZ9</accession>
<dbReference type="GO" id="GO:0004567">
    <property type="term" value="F:beta-mannosidase activity"/>
    <property type="evidence" value="ECO:0007669"/>
    <property type="project" value="UniProtKB-EC"/>
</dbReference>
<dbReference type="InterPro" id="IPR054593">
    <property type="entry name" value="Beta-mannosidase-like_N2"/>
</dbReference>
<dbReference type="Gene3D" id="3.20.20.80">
    <property type="entry name" value="Glycosidases"/>
    <property type="match status" value="1"/>
</dbReference>
<evidence type="ECO:0000256" key="3">
    <source>
        <dbReference type="ARBA" id="ARBA00022801"/>
    </source>
</evidence>
<dbReference type="Proteomes" id="UP000246352">
    <property type="component" value="Unassembled WGS sequence"/>
</dbReference>
<dbReference type="PANTHER" id="PTHR43730:SF1">
    <property type="entry name" value="BETA-MANNOSIDASE"/>
    <property type="match status" value="1"/>
</dbReference>
<organism evidence="8 9">
    <name type="scientific">Hoeflea marina</name>
    <dbReference type="NCBI Taxonomy" id="274592"/>
    <lineage>
        <taxon>Bacteria</taxon>
        <taxon>Pseudomonadati</taxon>
        <taxon>Pseudomonadota</taxon>
        <taxon>Alphaproteobacteria</taxon>
        <taxon>Hyphomicrobiales</taxon>
        <taxon>Rhizobiaceae</taxon>
        <taxon>Hoeflea</taxon>
    </lineage>
</organism>
<evidence type="ECO:0000256" key="2">
    <source>
        <dbReference type="ARBA" id="ARBA00012754"/>
    </source>
</evidence>
<keyword evidence="5" id="KW-0326">Glycosidase</keyword>
<keyword evidence="3" id="KW-0378">Hydrolase</keyword>
<dbReference type="EC" id="3.2.1.25" evidence="2"/>
<dbReference type="SUPFAM" id="SSF49785">
    <property type="entry name" value="Galactose-binding domain-like"/>
    <property type="match status" value="1"/>
</dbReference>
<keyword evidence="4" id="KW-0325">Glycoprotein</keyword>
<evidence type="ECO:0000256" key="5">
    <source>
        <dbReference type="ARBA" id="ARBA00023295"/>
    </source>
</evidence>
<protein>
    <recommendedName>
        <fullName evidence="2">beta-mannosidase</fullName>
        <ecNumber evidence="2">3.2.1.25</ecNumber>
    </recommendedName>
</protein>
<evidence type="ECO:0000256" key="1">
    <source>
        <dbReference type="ARBA" id="ARBA00000829"/>
    </source>
</evidence>
<comment type="catalytic activity">
    <reaction evidence="1">
        <text>Hydrolysis of terminal, non-reducing beta-D-mannose residues in beta-D-mannosides.</text>
        <dbReference type="EC" id="3.2.1.25"/>
    </reaction>
</comment>
<dbReference type="Gene3D" id="2.60.40.10">
    <property type="entry name" value="Immunoglobulins"/>
    <property type="match status" value="1"/>
</dbReference>
<dbReference type="GO" id="GO:0006516">
    <property type="term" value="P:glycoprotein catabolic process"/>
    <property type="evidence" value="ECO:0007669"/>
    <property type="project" value="TreeGrafter"/>
</dbReference>
<dbReference type="Pfam" id="PF17753">
    <property type="entry name" value="Ig_mannosidase"/>
    <property type="match status" value="1"/>
</dbReference>
<dbReference type="AlphaFoldDB" id="A0A317PIZ9"/>
<evidence type="ECO:0000313" key="9">
    <source>
        <dbReference type="Proteomes" id="UP000246352"/>
    </source>
</evidence>
<dbReference type="SUPFAM" id="SSF49303">
    <property type="entry name" value="beta-Galactosidase/glucuronidase domain"/>
    <property type="match status" value="2"/>
</dbReference>
<dbReference type="InterPro" id="IPR041625">
    <property type="entry name" value="Beta-mannosidase_Ig"/>
</dbReference>
<dbReference type="InterPro" id="IPR036156">
    <property type="entry name" value="Beta-gal/glucu_dom_sf"/>
</dbReference>
<dbReference type="EMBL" id="QGTR01000004">
    <property type="protein sequence ID" value="PWV99187.1"/>
    <property type="molecule type" value="Genomic_DNA"/>
</dbReference>
<dbReference type="InterPro" id="IPR013783">
    <property type="entry name" value="Ig-like_fold"/>
</dbReference>
<keyword evidence="9" id="KW-1185">Reference proteome</keyword>
<dbReference type="InterPro" id="IPR050887">
    <property type="entry name" value="Beta-mannosidase_GH2"/>
</dbReference>
<reference evidence="8 9" key="1">
    <citation type="submission" date="2018-05" db="EMBL/GenBank/DDBJ databases">
        <title>Genomic Encyclopedia of Type Strains, Phase IV (KMG-IV): sequencing the most valuable type-strain genomes for metagenomic binning, comparative biology and taxonomic classification.</title>
        <authorList>
            <person name="Goeker M."/>
        </authorList>
    </citation>
    <scope>NUCLEOTIDE SEQUENCE [LARGE SCALE GENOMIC DNA]</scope>
    <source>
        <strain evidence="8 9">DSM 16791</strain>
    </source>
</reference>
<dbReference type="InterPro" id="IPR017853">
    <property type="entry name" value="GH"/>
</dbReference>
<gene>
    <name evidence="8" type="ORF">DFR52_104480</name>
</gene>
<dbReference type="RefSeq" id="WP_245415387.1">
    <property type="nucleotide sequence ID" value="NZ_QGTR01000004.1"/>
</dbReference>
<dbReference type="Gene3D" id="2.60.120.260">
    <property type="entry name" value="Galactose-binding domain-like"/>
    <property type="match status" value="1"/>
</dbReference>
<evidence type="ECO:0000259" key="6">
    <source>
        <dbReference type="Pfam" id="PF17753"/>
    </source>
</evidence>
<name>A0A317PIZ9_9HYPH</name>
<dbReference type="Pfam" id="PF22666">
    <property type="entry name" value="Glyco_hydro_2_N2"/>
    <property type="match status" value="1"/>
</dbReference>
<evidence type="ECO:0000256" key="4">
    <source>
        <dbReference type="ARBA" id="ARBA00023180"/>
    </source>
</evidence>
<comment type="caution">
    <text evidence="8">The sequence shown here is derived from an EMBL/GenBank/DDBJ whole genome shotgun (WGS) entry which is preliminary data.</text>
</comment>
<proteinExistence type="predicted"/>
<dbReference type="SUPFAM" id="SSF51445">
    <property type="entry name" value="(Trans)glycosidases"/>
    <property type="match status" value="1"/>
</dbReference>
<evidence type="ECO:0000259" key="7">
    <source>
        <dbReference type="Pfam" id="PF22666"/>
    </source>
</evidence>
<dbReference type="InterPro" id="IPR008979">
    <property type="entry name" value="Galactose-bd-like_sf"/>
</dbReference>
<feature type="domain" description="Beta-mannosidase Ig-fold" evidence="6">
    <location>
        <begin position="744"/>
        <end position="797"/>
    </location>
</feature>
<dbReference type="PANTHER" id="PTHR43730">
    <property type="entry name" value="BETA-MANNOSIDASE"/>
    <property type="match status" value="1"/>
</dbReference>
<evidence type="ECO:0000313" key="8">
    <source>
        <dbReference type="EMBL" id="PWV99187.1"/>
    </source>
</evidence>
<feature type="domain" description="Beta-mannosidase-like galactose-binding" evidence="7">
    <location>
        <begin position="45"/>
        <end position="188"/>
    </location>
</feature>
<sequence>MDISPSPHANISGETIRRLDSGWTMHLCEPGAWSVPGDLPEDLDLIPAIVPGTVAAALEQAGRFDRDAPVALDGIDAWYRLRLRDGLAGEALLRLEGLATLSDVFVNAELVLRSESMFTSHDVPVRLTGEDTITIRFRALAPELARKGPRARWRPRMITPAGLRLFRTTVLGRMPGWCPEIHAAGPWRPVSLIRRGGDAVTDLTISARLDADGTGLLRVRLAGGLGGIIHCAGHSAPLVEVSGSFVADLAIPGVRPWWPATHGEPVLHEILMETGGVTRRIGRTGFRRIEVEQGTDGFDFGLRINGVKVFCRGAAWTSADIVRLPGGREDYRPWLGKAAEAGMNMIRIGGTMAYESPDFFALCDEMGLMVWQDFMLANFHYPMADEAWMALVELEARQILAATSASPSMTVLCGGSEIHQQAAMLGLPREVYEGPLTEDLLPGIVAELRPDCVYVPNSPHGGAMPFSPNAGVSHYYGVGAYCRPLEDARRANVRFAAESLAFAHVPAQSTLDAHLPVPPVHDPRWKASVPRDRDASWDFEDIREHYLRLLYEVDPARLRRENPALYLDLSRVVTGEVIEATFAEWRRRDSSCNGALIWTFQDLMPGAGWGLVDSTGLPKPAYFAAKRAFRPVQIALTDEGTNGVDVHLLNDGAGDRAVVAEIVCLRDGTVPVASGRKELVLAASSASTIAATDFFGAFFDTAYAYRFGPPSHNVTLARLIDAETGAEIASSFHFPSGRAAARHEANLTALLIETADGYALEIATDRFAQNVEIAVTGAEPEDNWFHLAPGRPRLVRLGSVTARPGGEVRLAGGRGIVPF</sequence>